<keyword evidence="2" id="KW-1185">Reference proteome</keyword>
<reference evidence="1" key="1">
    <citation type="submission" date="2020-05" db="EMBL/GenBank/DDBJ databases">
        <title>Large-scale comparative analyses of tick genomes elucidate their genetic diversity and vector capacities.</title>
        <authorList>
            <person name="Jia N."/>
            <person name="Wang J."/>
            <person name="Shi W."/>
            <person name="Du L."/>
            <person name="Sun Y."/>
            <person name="Zhan W."/>
            <person name="Jiang J."/>
            <person name="Wang Q."/>
            <person name="Zhang B."/>
            <person name="Ji P."/>
            <person name="Sakyi L.B."/>
            <person name="Cui X."/>
            <person name="Yuan T."/>
            <person name="Jiang B."/>
            <person name="Yang W."/>
            <person name="Lam T.T.-Y."/>
            <person name="Chang Q."/>
            <person name="Ding S."/>
            <person name="Wang X."/>
            <person name="Zhu J."/>
            <person name="Ruan X."/>
            <person name="Zhao L."/>
            <person name="Wei J."/>
            <person name="Que T."/>
            <person name="Du C."/>
            <person name="Cheng J."/>
            <person name="Dai P."/>
            <person name="Han X."/>
            <person name="Huang E."/>
            <person name="Gao Y."/>
            <person name="Liu J."/>
            <person name="Shao H."/>
            <person name="Ye R."/>
            <person name="Li L."/>
            <person name="Wei W."/>
            <person name="Wang X."/>
            <person name="Wang C."/>
            <person name="Yang T."/>
            <person name="Huo Q."/>
            <person name="Li W."/>
            <person name="Guo W."/>
            <person name="Chen H."/>
            <person name="Zhou L."/>
            <person name="Ni X."/>
            <person name="Tian J."/>
            <person name="Zhou Y."/>
            <person name="Sheng Y."/>
            <person name="Liu T."/>
            <person name="Pan Y."/>
            <person name="Xia L."/>
            <person name="Li J."/>
            <person name="Zhao F."/>
            <person name="Cao W."/>
        </authorList>
    </citation>
    <scope>NUCLEOTIDE SEQUENCE</scope>
    <source>
        <strain evidence="1">Dsil-2018</strain>
    </source>
</reference>
<evidence type="ECO:0000313" key="2">
    <source>
        <dbReference type="Proteomes" id="UP000821865"/>
    </source>
</evidence>
<name>A0ACB8D5U3_DERSI</name>
<evidence type="ECO:0000313" key="1">
    <source>
        <dbReference type="EMBL" id="KAH7959735.1"/>
    </source>
</evidence>
<accession>A0ACB8D5U3</accession>
<proteinExistence type="predicted"/>
<gene>
    <name evidence="1" type="ORF">HPB49_013345</name>
</gene>
<sequence>MADMEDGNKGKRKASIVNEDKASNEGNQFTTQKPKHSCSSFAEIGNLLSKPRFYACVLAVVAMDYTMVIFPATIVDYALDKGSSRRDADLSVTYCSPAELFGHIVLPLISDCRIVSRTTLVSACFFLLAATMLALPATPSFLAYILVCACVTMFTACLIAMKPVVIADYFGIESVATSWGFAGVTLLPLLLCSPYIIGYFRDATGSYDGLYRFQAGIHCFVGGLFGLLSFLDRRRRNEWTTNLVN</sequence>
<dbReference type="Proteomes" id="UP000821865">
    <property type="component" value="Chromosome 3"/>
</dbReference>
<protein>
    <submittedName>
        <fullName evidence="1">Uncharacterized protein</fullName>
    </submittedName>
</protein>
<comment type="caution">
    <text evidence="1">The sequence shown here is derived from an EMBL/GenBank/DDBJ whole genome shotgun (WGS) entry which is preliminary data.</text>
</comment>
<dbReference type="EMBL" id="CM023472">
    <property type="protein sequence ID" value="KAH7959735.1"/>
    <property type="molecule type" value="Genomic_DNA"/>
</dbReference>
<organism evidence="1 2">
    <name type="scientific">Dermacentor silvarum</name>
    <name type="common">Tick</name>
    <dbReference type="NCBI Taxonomy" id="543639"/>
    <lineage>
        <taxon>Eukaryota</taxon>
        <taxon>Metazoa</taxon>
        <taxon>Ecdysozoa</taxon>
        <taxon>Arthropoda</taxon>
        <taxon>Chelicerata</taxon>
        <taxon>Arachnida</taxon>
        <taxon>Acari</taxon>
        <taxon>Parasitiformes</taxon>
        <taxon>Ixodida</taxon>
        <taxon>Ixodoidea</taxon>
        <taxon>Ixodidae</taxon>
        <taxon>Rhipicephalinae</taxon>
        <taxon>Dermacentor</taxon>
    </lineage>
</organism>